<protein>
    <submittedName>
        <fullName evidence="1">Uncharacterized protein</fullName>
    </submittedName>
</protein>
<evidence type="ECO:0000313" key="2">
    <source>
        <dbReference type="Proteomes" id="UP000630923"/>
    </source>
</evidence>
<keyword evidence="2" id="KW-1185">Reference proteome</keyword>
<gene>
    <name evidence="1" type="ORF">GCM10017044_28650</name>
</gene>
<dbReference type="EMBL" id="BNCI01000002">
    <property type="protein sequence ID" value="GHF31373.1"/>
    <property type="molecule type" value="Genomic_DNA"/>
</dbReference>
<dbReference type="RefSeq" id="WP_191254101.1">
    <property type="nucleotide sequence ID" value="NZ_BNCI01000002.1"/>
</dbReference>
<reference evidence="1" key="2">
    <citation type="submission" date="2020-09" db="EMBL/GenBank/DDBJ databases">
        <authorList>
            <person name="Sun Q."/>
            <person name="Kim S."/>
        </authorList>
    </citation>
    <scope>NUCLEOTIDE SEQUENCE</scope>
    <source>
        <strain evidence="1">KCTC 42590</strain>
    </source>
</reference>
<evidence type="ECO:0000313" key="1">
    <source>
        <dbReference type="EMBL" id="GHF31373.1"/>
    </source>
</evidence>
<comment type="caution">
    <text evidence="1">The sequence shown here is derived from an EMBL/GenBank/DDBJ whole genome shotgun (WGS) entry which is preliminary data.</text>
</comment>
<name>A0A919EBG0_9PROT</name>
<accession>A0A919EBG0</accession>
<organism evidence="1 2">
    <name type="scientific">Kordiimonas sediminis</name>
    <dbReference type="NCBI Taxonomy" id="1735581"/>
    <lineage>
        <taxon>Bacteria</taxon>
        <taxon>Pseudomonadati</taxon>
        <taxon>Pseudomonadota</taxon>
        <taxon>Alphaproteobacteria</taxon>
        <taxon>Kordiimonadales</taxon>
        <taxon>Kordiimonadaceae</taxon>
        <taxon>Kordiimonas</taxon>
    </lineage>
</organism>
<reference evidence="1" key="1">
    <citation type="journal article" date="2014" name="Int. J. Syst. Evol. Microbiol.">
        <title>Complete genome sequence of Corynebacterium casei LMG S-19264T (=DSM 44701T), isolated from a smear-ripened cheese.</title>
        <authorList>
            <consortium name="US DOE Joint Genome Institute (JGI-PGF)"/>
            <person name="Walter F."/>
            <person name="Albersmeier A."/>
            <person name="Kalinowski J."/>
            <person name="Ruckert C."/>
        </authorList>
    </citation>
    <scope>NUCLEOTIDE SEQUENCE</scope>
    <source>
        <strain evidence="1">KCTC 42590</strain>
    </source>
</reference>
<dbReference type="AlphaFoldDB" id="A0A919EBG0"/>
<proteinExistence type="predicted"/>
<sequence length="144" mass="13402">MGEAIARVGIAAGSGPLGVGVGARVGNLALKGARALSSARTVSVAQKVGQGATAGATASAVAETGLQTNQAITGNGFDVGEVVEAATIGAVTGGVGGAAEGAIVKVVQATIPEASGVVVTGVRGQAQTTIAQTQAVVAANAGAI</sequence>
<dbReference type="Proteomes" id="UP000630923">
    <property type="component" value="Unassembled WGS sequence"/>
</dbReference>